<comment type="catalytic activity">
    <reaction evidence="5">
        <text>biotin + L-lysyl-[protein] + ATP = N(6)-biotinyl-L-lysyl-[protein] + AMP + diphosphate + H(+)</text>
        <dbReference type="Rhea" id="RHEA:11756"/>
        <dbReference type="Rhea" id="RHEA-COMP:9752"/>
        <dbReference type="Rhea" id="RHEA-COMP:10505"/>
        <dbReference type="ChEBI" id="CHEBI:15378"/>
        <dbReference type="ChEBI" id="CHEBI:29969"/>
        <dbReference type="ChEBI" id="CHEBI:30616"/>
        <dbReference type="ChEBI" id="CHEBI:33019"/>
        <dbReference type="ChEBI" id="CHEBI:57586"/>
        <dbReference type="ChEBI" id="CHEBI:83144"/>
        <dbReference type="ChEBI" id="CHEBI:456215"/>
        <dbReference type="EC" id="6.3.4.15"/>
    </reaction>
</comment>
<dbReference type="SUPFAM" id="SSF50037">
    <property type="entry name" value="C-terminal domain of transcriptional repressors"/>
    <property type="match status" value="1"/>
</dbReference>
<keyword evidence="4 5" id="KW-0092">Biotin</keyword>
<dbReference type="InterPro" id="IPR003142">
    <property type="entry name" value="BPL_C"/>
</dbReference>
<keyword evidence="5" id="KW-0804">Transcription</keyword>
<name>A0ABV6K6D7_9LACO</name>
<dbReference type="InterPro" id="IPR030855">
    <property type="entry name" value="Bifunct_BirA"/>
</dbReference>
<dbReference type="RefSeq" id="WP_137644434.1">
    <property type="nucleotide sequence ID" value="NZ_BAABRM010000005.1"/>
</dbReference>
<gene>
    <name evidence="5" type="primary">birA</name>
    <name evidence="7" type="ORF">ACFFGS_11060</name>
</gene>
<accession>A0ABV6K6D7</accession>
<keyword evidence="3 5" id="KW-0067">ATP-binding</keyword>
<comment type="function">
    <text evidence="5">Acts both as a biotin--[acetyl-CoA-carboxylase] ligase and a repressor.</text>
</comment>
<dbReference type="NCBIfam" id="TIGR00121">
    <property type="entry name" value="birA_ligase"/>
    <property type="match status" value="1"/>
</dbReference>
<dbReference type="EMBL" id="JBHLUK010000074">
    <property type="protein sequence ID" value="MFC0424662.1"/>
    <property type="molecule type" value="Genomic_DNA"/>
</dbReference>
<dbReference type="InterPro" id="IPR036388">
    <property type="entry name" value="WH-like_DNA-bd_sf"/>
</dbReference>
<evidence type="ECO:0000256" key="1">
    <source>
        <dbReference type="ARBA" id="ARBA00022598"/>
    </source>
</evidence>
<dbReference type="HAMAP" id="MF_00978">
    <property type="entry name" value="Bifunct_BirA"/>
    <property type="match status" value="1"/>
</dbReference>
<evidence type="ECO:0000313" key="7">
    <source>
        <dbReference type="EMBL" id="MFC0424662.1"/>
    </source>
</evidence>
<dbReference type="PROSITE" id="PS51733">
    <property type="entry name" value="BPL_LPL_CATALYTIC"/>
    <property type="match status" value="1"/>
</dbReference>
<comment type="caution">
    <text evidence="5">Lacks conserved residue(s) required for the propagation of feature annotation.</text>
</comment>
<evidence type="ECO:0000259" key="6">
    <source>
        <dbReference type="PROSITE" id="PS51733"/>
    </source>
</evidence>
<organism evidence="7 8">
    <name type="scientific">Lactiplantibacillus plajomi</name>
    <dbReference type="NCBI Taxonomy" id="1457217"/>
    <lineage>
        <taxon>Bacteria</taxon>
        <taxon>Bacillati</taxon>
        <taxon>Bacillota</taxon>
        <taxon>Bacilli</taxon>
        <taxon>Lactobacillales</taxon>
        <taxon>Lactobacillaceae</taxon>
        <taxon>Lactiplantibacillus</taxon>
    </lineage>
</organism>
<comment type="similarity">
    <text evidence="5">Belongs to the biotin--protein ligase family.</text>
</comment>
<dbReference type="Gene3D" id="1.10.10.10">
    <property type="entry name" value="Winged helix-like DNA-binding domain superfamily/Winged helix DNA-binding domain"/>
    <property type="match status" value="1"/>
</dbReference>
<dbReference type="Gene3D" id="3.30.930.10">
    <property type="entry name" value="Bira Bifunctional Protein, Domain 2"/>
    <property type="match status" value="1"/>
</dbReference>
<dbReference type="InterPro" id="IPR008988">
    <property type="entry name" value="Transcriptional_repressor_C"/>
</dbReference>
<dbReference type="InterPro" id="IPR004143">
    <property type="entry name" value="BPL_LPL_catalytic"/>
</dbReference>
<dbReference type="PANTHER" id="PTHR12835">
    <property type="entry name" value="BIOTIN PROTEIN LIGASE"/>
    <property type="match status" value="1"/>
</dbReference>
<keyword evidence="5" id="KW-0678">Repressor</keyword>
<dbReference type="InterPro" id="IPR013196">
    <property type="entry name" value="HTH_11"/>
</dbReference>
<dbReference type="Pfam" id="PF08279">
    <property type="entry name" value="HTH_11"/>
    <property type="match status" value="1"/>
</dbReference>
<dbReference type="Pfam" id="PF03099">
    <property type="entry name" value="BPL_LplA_LipB"/>
    <property type="match status" value="1"/>
</dbReference>
<protein>
    <recommendedName>
        <fullName evidence="5">Bifunctional ligase/repressor BirA</fullName>
    </recommendedName>
    <alternativeName>
        <fullName evidence="5">Biotin--[acetyl-CoA-carboxylase] ligase</fullName>
        <ecNumber evidence="5">6.3.4.15</ecNumber>
    </alternativeName>
    <alternativeName>
        <fullName evidence="5">Biotin--protein ligase</fullName>
    </alternativeName>
    <alternativeName>
        <fullName evidence="5">Biotin-[acetyl-CoA carboxylase] synthetase</fullName>
    </alternativeName>
</protein>
<evidence type="ECO:0000256" key="3">
    <source>
        <dbReference type="ARBA" id="ARBA00022840"/>
    </source>
</evidence>
<dbReference type="SUPFAM" id="SSF46785">
    <property type="entry name" value="Winged helix' DNA-binding domain"/>
    <property type="match status" value="1"/>
</dbReference>
<dbReference type="InterPro" id="IPR004408">
    <property type="entry name" value="Biotin_CoA_COase_ligase"/>
</dbReference>
<dbReference type="InterPro" id="IPR036390">
    <property type="entry name" value="WH_DNA-bd_sf"/>
</dbReference>
<proteinExistence type="inferred from homology"/>
<keyword evidence="8" id="KW-1185">Reference proteome</keyword>
<keyword evidence="5" id="KW-0805">Transcription regulation</keyword>
<evidence type="ECO:0000256" key="4">
    <source>
        <dbReference type="ARBA" id="ARBA00023267"/>
    </source>
</evidence>
<evidence type="ECO:0000256" key="5">
    <source>
        <dbReference type="HAMAP-Rule" id="MF_00978"/>
    </source>
</evidence>
<dbReference type="Pfam" id="PF02237">
    <property type="entry name" value="BPL_C"/>
    <property type="match status" value="1"/>
</dbReference>
<keyword evidence="2 5" id="KW-0547">Nucleotide-binding</keyword>
<dbReference type="InterPro" id="IPR045864">
    <property type="entry name" value="aa-tRNA-synth_II/BPL/LPL"/>
</dbReference>
<dbReference type="EC" id="6.3.4.15" evidence="5"/>
<feature type="binding site" evidence="5">
    <location>
        <position position="116"/>
    </location>
    <ligand>
        <name>biotin</name>
        <dbReference type="ChEBI" id="CHEBI:57586"/>
    </ligand>
</feature>
<feature type="DNA-binding region" description="H-T-H motif" evidence="5">
    <location>
        <begin position="22"/>
        <end position="41"/>
    </location>
</feature>
<feature type="domain" description="BPL/LPL catalytic" evidence="6">
    <location>
        <begin position="68"/>
        <end position="260"/>
    </location>
</feature>
<feature type="binding site" evidence="5">
    <location>
        <position position="189"/>
    </location>
    <ligand>
        <name>biotin</name>
        <dbReference type="ChEBI" id="CHEBI:57586"/>
    </ligand>
</feature>
<keyword evidence="5" id="KW-0238">DNA-binding</keyword>
<dbReference type="GO" id="GO:0004077">
    <property type="term" value="F:biotin--[biotin carboxyl-carrier protein] ligase activity"/>
    <property type="evidence" value="ECO:0007669"/>
    <property type="project" value="UniProtKB-EC"/>
</dbReference>
<dbReference type="Gene3D" id="2.30.30.100">
    <property type="match status" value="1"/>
</dbReference>
<sequence length="324" mass="34835">MNSTQAQLLTAFLADERAWHSGDQLAGQIGVSRESVWKAINGLRKRGYQIESRKNRGYRYQGSTALDELAIRLMAGSRFSGPITVEQTVASTQELAKRAVSQTNPPQLAAFFADEQTAGYGRLGRSFYSPAQTGLYFSLILPNPTNDLTKVGLLTTSVAVSVLRVLQATFPAQPFGLKWVNDLYLNQRKVGGIITEASLELESTSAAAFIVGIGLNLTTADFPAPLSSLAGGIAPGTTVDRNRLAATLIAAISQDYQAYPTTAWLPFYRTHSLILGKPVTVRVAGQNISGCAETIDENGALVVALPSGERRHLMSGEVTRVVMD</sequence>
<evidence type="ECO:0000256" key="2">
    <source>
        <dbReference type="ARBA" id="ARBA00022741"/>
    </source>
</evidence>
<evidence type="ECO:0000313" key="8">
    <source>
        <dbReference type="Proteomes" id="UP001589855"/>
    </source>
</evidence>
<dbReference type="Proteomes" id="UP001589855">
    <property type="component" value="Unassembled WGS sequence"/>
</dbReference>
<dbReference type="SUPFAM" id="SSF55681">
    <property type="entry name" value="Class II aaRS and biotin synthetases"/>
    <property type="match status" value="1"/>
</dbReference>
<reference evidence="7 8" key="1">
    <citation type="submission" date="2024-09" db="EMBL/GenBank/DDBJ databases">
        <authorList>
            <person name="Sun Q."/>
            <person name="Mori K."/>
        </authorList>
    </citation>
    <scope>NUCLEOTIDE SEQUENCE [LARGE SCALE GENOMIC DNA]</scope>
    <source>
        <strain evidence="7 8">TBRC 4575</strain>
    </source>
</reference>
<comment type="caution">
    <text evidence="7">The sequence shown here is derived from an EMBL/GenBank/DDBJ whole genome shotgun (WGS) entry which is preliminary data.</text>
</comment>
<keyword evidence="1 5" id="KW-0436">Ligase</keyword>
<dbReference type="PANTHER" id="PTHR12835:SF5">
    <property type="entry name" value="BIOTIN--PROTEIN LIGASE"/>
    <property type="match status" value="1"/>
</dbReference>